<dbReference type="Proteomes" id="UP000467841">
    <property type="component" value="Unassembled WGS sequence"/>
</dbReference>
<gene>
    <name evidence="1" type="ORF">MERR_LOCUS1367</name>
</gene>
<name>A0A6D2HDD2_9BRAS</name>
<keyword evidence="2" id="KW-1185">Reference proteome</keyword>
<accession>A0A6D2HDD2</accession>
<proteinExistence type="predicted"/>
<organism evidence="1 2">
    <name type="scientific">Microthlaspi erraticum</name>
    <dbReference type="NCBI Taxonomy" id="1685480"/>
    <lineage>
        <taxon>Eukaryota</taxon>
        <taxon>Viridiplantae</taxon>
        <taxon>Streptophyta</taxon>
        <taxon>Embryophyta</taxon>
        <taxon>Tracheophyta</taxon>
        <taxon>Spermatophyta</taxon>
        <taxon>Magnoliopsida</taxon>
        <taxon>eudicotyledons</taxon>
        <taxon>Gunneridae</taxon>
        <taxon>Pentapetalae</taxon>
        <taxon>rosids</taxon>
        <taxon>malvids</taxon>
        <taxon>Brassicales</taxon>
        <taxon>Brassicaceae</taxon>
        <taxon>Coluteocarpeae</taxon>
        <taxon>Microthlaspi</taxon>
    </lineage>
</organism>
<reference evidence="1" key="1">
    <citation type="submission" date="2020-01" db="EMBL/GenBank/DDBJ databases">
        <authorList>
            <person name="Mishra B."/>
        </authorList>
    </citation>
    <scope>NUCLEOTIDE SEQUENCE [LARGE SCALE GENOMIC DNA]</scope>
</reference>
<comment type="caution">
    <text evidence="1">The sequence shown here is derived from an EMBL/GenBank/DDBJ whole genome shotgun (WGS) entry which is preliminary data.</text>
</comment>
<dbReference type="AlphaFoldDB" id="A0A6D2HDD2"/>
<protein>
    <submittedName>
        <fullName evidence="1">Uncharacterized protein</fullName>
    </submittedName>
</protein>
<dbReference type="EMBL" id="CACVBM020000088">
    <property type="protein sequence ID" value="CAA7014133.1"/>
    <property type="molecule type" value="Genomic_DNA"/>
</dbReference>
<evidence type="ECO:0000313" key="2">
    <source>
        <dbReference type="Proteomes" id="UP000467841"/>
    </source>
</evidence>
<sequence>MTELSAIGFRLPNLVQTVDVFATVARSVGAGAPVVGSVGAGASADALGLRLMRSVSDPVRTVGTAPVGADEVVPTGTEWFVPVMFEGFNPSELVETGIRAGAVGSIDFLTGFTQGF</sequence>
<evidence type="ECO:0000313" key="1">
    <source>
        <dbReference type="EMBL" id="CAA7014133.1"/>
    </source>
</evidence>